<dbReference type="Proteomes" id="UP001596422">
    <property type="component" value="Unassembled WGS sequence"/>
</dbReference>
<dbReference type="Pfam" id="PF12796">
    <property type="entry name" value="Ank_2"/>
    <property type="match status" value="1"/>
</dbReference>
<gene>
    <name evidence="4" type="ORF">ACFQDL_26545</name>
</gene>
<dbReference type="InterPro" id="IPR050663">
    <property type="entry name" value="Ankyrin-SOCS_Box"/>
</dbReference>
<evidence type="ECO:0000256" key="3">
    <source>
        <dbReference type="PROSITE-ProRule" id="PRU00023"/>
    </source>
</evidence>
<keyword evidence="2 3" id="KW-0040">ANK repeat</keyword>
<organism evidence="4 5">
    <name type="scientific">Marinobacterium aestuariivivens</name>
    <dbReference type="NCBI Taxonomy" id="1698799"/>
    <lineage>
        <taxon>Bacteria</taxon>
        <taxon>Pseudomonadati</taxon>
        <taxon>Pseudomonadota</taxon>
        <taxon>Gammaproteobacteria</taxon>
        <taxon>Oceanospirillales</taxon>
        <taxon>Oceanospirillaceae</taxon>
        <taxon>Marinobacterium</taxon>
    </lineage>
</organism>
<dbReference type="PROSITE" id="PS50088">
    <property type="entry name" value="ANK_REPEAT"/>
    <property type="match status" value="2"/>
</dbReference>
<dbReference type="SMART" id="SM00248">
    <property type="entry name" value="ANK"/>
    <property type="match status" value="4"/>
</dbReference>
<reference evidence="5" key="1">
    <citation type="journal article" date="2019" name="Int. J. Syst. Evol. Microbiol.">
        <title>The Global Catalogue of Microorganisms (GCM) 10K type strain sequencing project: providing services to taxonomists for standard genome sequencing and annotation.</title>
        <authorList>
            <consortium name="The Broad Institute Genomics Platform"/>
            <consortium name="The Broad Institute Genome Sequencing Center for Infectious Disease"/>
            <person name="Wu L."/>
            <person name="Ma J."/>
        </authorList>
    </citation>
    <scope>NUCLEOTIDE SEQUENCE [LARGE SCALE GENOMIC DNA]</scope>
    <source>
        <strain evidence="5">NBRC 111756</strain>
    </source>
</reference>
<evidence type="ECO:0000256" key="2">
    <source>
        <dbReference type="ARBA" id="ARBA00023043"/>
    </source>
</evidence>
<evidence type="ECO:0000313" key="5">
    <source>
        <dbReference type="Proteomes" id="UP001596422"/>
    </source>
</evidence>
<dbReference type="PANTHER" id="PTHR24193">
    <property type="entry name" value="ANKYRIN REPEAT PROTEIN"/>
    <property type="match status" value="1"/>
</dbReference>
<sequence length="758" mass="85969">MSNIDSKFQTAYPTKGEIIRCVYKMLGLSKPDKELDRFAQGDFNYKLERRYLEDIQNQLNRYLGHHFSNIVLDCLHNLLNHYTNLVVNIPLEGMSRAKALDLLIDNYYGAWAAFCVTYLTKEFDSPVICELVFNGGSSAVATLDTVFSKCVPEYTEAFKKLDKDTKDKFKRWTRGSEEPNAALPDAPGIYNFTTELVNNWPYHESEADKKEHHSHYCMLLLTAVSVERCKRVSREVKTVDIIRPVSFHLKDPTGFDVGAALSIAVYENSLGLEDYKDLNILIHHQLYNKDIVIDEGVLEKQLAAVRQMASEIDRDNTTTYYIDWLDGRFSVLKGELEKGAAFYKEAVTKSLYRAGENQKVILTDALCLAAYLGDRPWMKAIKNQLISFGFVQAPSYRSDTDLVNKKSRSNNDIIEDWEIKNWVHGFNLRFPEEKRLPSFKTMPTKFKASFGPIFLSMDQIERELNLTKPNKYIIIEGKRWPQLVFFSEFNDVAKVEALLNAGASVDELSSSEDSAILCAINEMDPFGGSNSMSDACFNAIASYPHKAETLNTLTVKRRLSPLKCAVNTGRYKVVKKVIELGADVNKISGVEGTSPLVECISLLDLVRHPYKLKDKYYNQTPSIENIEAARRFGNGLMFANSQEGRKEADHDVQRFIGESFIEFCIRRFLEHTSIESFKNILKELLKFGANPNIQYEIGQLKKFTPLMLAAELDDVSTLELLVSHGACIEATDSLGRTALAIAKEWKSENAISYLSSLD</sequence>
<dbReference type="EMBL" id="JBHSWE010000001">
    <property type="protein sequence ID" value="MFC6673250.1"/>
    <property type="molecule type" value="Genomic_DNA"/>
</dbReference>
<protein>
    <submittedName>
        <fullName evidence="4">Ankyrin repeat domain-containing protein</fullName>
    </submittedName>
</protein>
<dbReference type="RefSeq" id="WP_379911623.1">
    <property type="nucleotide sequence ID" value="NZ_JBHSWE010000001.1"/>
</dbReference>
<keyword evidence="5" id="KW-1185">Reference proteome</keyword>
<dbReference type="PROSITE" id="PS50297">
    <property type="entry name" value="ANK_REP_REGION"/>
    <property type="match status" value="2"/>
</dbReference>
<evidence type="ECO:0000256" key="1">
    <source>
        <dbReference type="ARBA" id="ARBA00022737"/>
    </source>
</evidence>
<dbReference type="PANTHER" id="PTHR24193:SF121">
    <property type="entry name" value="ADA2A-CONTAINING COMPLEX COMPONENT 3, ISOFORM D"/>
    <property type="match status" value="1"/>
</dbReference>
<dbReference type="Gene3D" id="1.25.40.20">
    <property type="entry name" value="Ankyrin repeat-containing domain"/>
    <property type="match status" value="2"/>
</dbReference>
<accession>A0ABW2A6U6</accession>
<dbReference type="InterPro" id="IPR036770">
    <property type="entry name" value="Ankyrin_rpt-contain_sf"/>
</dbReference>
<comment type="caution">
    <text evidence="4">The sequence shown here is derived from an EMBL/GenBank/DDBJ whole genome shotgun (WGS) entry which is preliminary data.</text>
</comment>
<evidence type="ECO:0000313" key="4">
    <source>
        <dbReference type="EMBL" id="MFC6673250.1"/>
    </source>
</evidence>
<keyword evidence="1" id="KW-0677">Repeat</keyword>
<feature type="repeat" description="ANK" evidence="3">
    <location>
        <begin position="701"/>
        <end position="733"/>
    </location>
</feature>
<name>A0ABW2A6U6_9GAMM</name>
<proteinExistence type="predicted"/>
<feature type="repeat" description="ANK" evidence="3">
    <location>
        <begin position="557"/>
        <end position="589"/>
    </location>
</feature>
<dbReference type="InterPro" id="IPR002110">
    <property type="entry name" value="Ankyrin_rpt"/>
</dbReference>
<dbReference type="SUPFAM" id="SSF48403">
    <property type="entry name" value="Ankyrin repeat"/>
    <property type="match status" value="1"/>
</dbReference>